<evidence type="ECO:0000256" key="2">
    <source>
        <dbReference type="SAM" id="SignalP"/>
    </source>
</evidence>
<proteinExistence type="predicted"/>
<accession>A0A1I8MQD0</accession>
<evidence type="ECO:0000313" key="4">
    <source>
        <dbReference type="Proteomes" id="UP001652621"/>
    </source>
</evidence>
<feature type="compositionally biased region" description="Acidic residues" evidence="1">
    <location>
        <begin position="437"/>
        <end position="449"/>
    </location>
</feature>
<dbReference type="RefSeq" id="XP_005175941.1">
    <property type="nucleotide sequence ID" value="XM_005175884.3"/>
</dbReference>
<reference evidence="5" key="2">
    <citation type="submission" date="2025-04" db="UniProtKB">
        <authorList>
            <consortium name="RefSeq"/>
        </authorList>
    </citation>
    <scope>IDENTIFICATION</scope>
    <source>
        <strain evidence="5">Aabys</strain>
    </source>
</reference>
<keyword evidence="4" id="KW-1185">Reference proteome</keyword>
<feature type="signal peptide" evidence="2">
    <location>
        <begin position="1"/>
        <end position="22"/>
    </location>
</feature>
<dbReference type="eggNOG" id="ENOG502TCUR">
    <property type="taxonomic scope" value="Eukaryota"/>
</dbReference>
<reference evidence="3" key="1">
    <citation type="submission" date="2020-05" db="UniProtKB">
        <authorList>
            <consortium name="EnsemblMetazoa"/>
        </authorList>
    </citation>
    <scope>IDENTIFICATION</scope>
    <source>
        <strain evidence="3">Aabys</strain>
    </source>
</reference>
<dbReference type="GeneID" id="101893397"/>
<dbReference type="KEGG" id="mde:101893397"/>
<sequence length="449" mass="51641">MNWNIIVLSAVIANFAIAGVESSCSIQLPTADVSIRPKIQKKIGTHYVDVLDESERIYLTVGEEIAASCDTRFASPSFVDSYLAHNFLCEDSGFLAPTSENYRNYYGDQYHNDFLLSCEAVKWNLYESSFNYSWCENSLVSYILARPTPDGNNEYLAEICYNLRKRQIVSMIYLATANKTNHPSFQRFIHSMVEIKNIAGNFPLHGTVSSSDNQHQHWIDFARYEPDTIVQNPKLAQNFKDGEFGGLFNVAWWPGLRLGNWLFYEQAFGQHLEAANTDYIVFAGVSDSVSVPIYESDCHKNRSLAEVVITNQRQIPLYVWQYLKPKGADKGSVVIIGVNSPFAEFYKENDLIFCTDICHTIEWLKNVRYTFGYKNLGVVFCCQPEDVAYSNRLESFVLPAEIEHLRETKRIEIEQKDYVKDVMLTSTERENDNTNDYNEEQNNYEEDLY</sequence>
<dbReference type="OrthoDB" id="7986954at2759"/>
<dbReference type="VEuPathDB" id="VectorBase:MDOMA2_016144"/>
<evidence type="ECO:0000313" key="5">
    <source>
        <dbReference type="RefSeq" id="XP_005175941.1"/>
    </source>
</evidence>
<feature type="chain" id="PRO_5044560679" evidence="2">
    <location>
        <begin position="23"/>
        <end position="449"/>
    </location>
</feature>
<dbReference type="VEuPathDB" id="VectorBase:MDOA007361"/>
<dbReference type="Proteomes" id="UP001652621">
    <property type="component" value="Unplaced"/>
</dbReference>
<evidence type="ECO:0000256" key="1">
    <source>
        <dbReference type="SAM" id="MobiDB-lite"/>
    </source>
</evidence>
<dbReference type="STRING" id="7370.A0A1I8MQD0"/>
<dbReference type="AlphaFoldDB" id="A0A1I8MQD0"/>
<organism evidence="3">
    <name type="scientific">Musca domestica</name>
    <name type="common">House fly</name>
    <dbReference type="NCBI Taxonomy" id="7370"/>
    <lineage>
        <taxon>Eukaryota</taxon>
        <taxon>Metazoa</taxon>
        <taxon>Ecdysozoa</taxon>
        <taxon>Arthropoda</taxon>
        <taxon>Hexapoda</taxon>
        <taxon>Insecta</taxon>
        <taxon>Pterygota</taxon>
        <taxon>Neoptera</taxon>
        <taxon>Endopterygota</taxon>
        <taxon>Diptera</taxon>
        <taxon>Brachycera</taxon>
        <taxon>Muscomorpha</taxon>
        <taxon>Muscoidea</taxon>
        <taxon>Muscidae</taxon>
        <taxon>Musca</taxon>
    </lineage>
</organism>
<feature type="region of interest" description="Disordered" evidence="1">
    <location>
        <begin position="429"/>
        <end position="449"/>
    </location>
</feature>
<protein>
    <submittedName>
        <fullName evidence="5">Uncharacterized protein LOC101893397</fullName>
    </submittedName>
</protein>
<gene>
    <name evidence="3" type="primary">101893397</name>
    <name evidence="5" type="synonym">LOC101893397</name>
</gene>
<name>A0A1I8MQD0_MUSDO</name>
<evidence type="ECO:0000313" key="3">
    <source>
        <dbReference type="EnsemblMetazoa" id="MDOA007361-PA"/>
    </source>
</evidence>
<keyword evidence="2" id="KW-0732">Signal</keyword>
<dbReference type="EnsemblMetazoa" id="MDOA007361-RA">
    <property type="protein sequence ID" value="MDOA007361-PA"/>
    <property type="gene ID" value="MDOA007361"/>
</dbReference>